<feature type="domain" description="Spore coat protein U/FanG" evidence="1">
    <location>
        <begin position="103"/>
        <end position="237"/>
    </location>
</feature>
<evidence type="ECO:0000259" key="1">
    <source>
        <dbReference type="Pfam" id="PF05229"/>
    </source>
</evidence>
<dbReference type="PANTHER" id="PTHR37089">
    <property type="entry name" value="PROTEIN U-RELATED"/>
    <property type="match status" value="1"/>
</dbReference>
<sequence>MKHDNGSDNVPVQLCSTADCSTELTINGPSVNYNSSQLVNLIGLMGGLNFSIPLYIRTLTGQNVAAGTYSGTLNVLTRYAICTGIGAAGQCAPGSLQSGSTVAPLTVSLVITNDCVSISAPNINFGSAPLVTAFSPVSQTLTVVCTKGSAYTVGLNNGGNAVNNVRNMANGGSLISYDIFKGAGGNRWGDSGGDRWSSSLASSVSSDGTLRSYSYVAQILPGQTTPLPGTYSDSLIVDLSF</sequence>
<dbReference type="EMBL" id="CP157947">
    <property type="protein sequence ID" value="XBS69711.1"/>
    <property type="molecule type" value="Genomic_DNA"/>
</dbReference>
<dbReference type="SMART" id="SM00972">
    <property type="entry name" value="SCPU"/>
    <property type="match status" value="2"/>
</dbReference>
<protein>
    <submittedName>
        <fullName evidence="2">Spore coat U domain-containing protein</fullName>
    </submittedName>
</protein>
<proteinExistence type="predicted"/>
<gene>
    <name evidence="2" type="ORF">ABK905_25995</name>
</gene>
<organism evidence="2">
    <name type="scientific">Acerihabitans sp. KWT182</name>
    <dbReference type="NCBI Taxonomy" id="3157919"/>
    <lineage>
        <taxon>Bacteria</taxon>
        <taxon>Pseudomonadati</taxon>
        <taxon>Pseudomonadota</taxon>
        <taxon>Gammaproteobacteria</taxon>
        <taxon>Enterobacterales</taxon>
        <taxon>Pectobacteriaceae</taxon>
        <taxon>Acerihabitans</taxon>
    </lineage>
</organism>
<evidence type="ECO:0000313" key="2">
    <source>
        <dbReference type="EMBL" id="XBS69711.1"/>
    </source>
</evidence>
<dbReference type="Pfam" id="PF05229">
    <property type="entry name" value="SCPU"/>
    <property type="match status" value="2"/>
</dbReference>
<dbReference type="PANTHER" id="PTHR37089:SF1">
    <property type="entry name" value="MEMBRANE PROTEIN"/>
    <property type="match status" value="1"/>
</dbReference>
<dbReference type="AlphaFoldDB" id="A0AAU7QBF5"/>
<reference evidence="2" key="1">
    <citation type="submission" date="2024-06" db="EMBL/GenBank/DDBJ databases">
        <authorList>
            <person name="Coelho C."/>
            <person name="Bento M."/>
            <person name="Garcia E."/>
            <person name="Camelo A."/>
            <person name="Brandao I."/>
            <person name="Espirito Santo C."/>
            <person name="Trovao J."/>
            <person name="Verissimo A."/>
            <person name="Costa J."/>
            <person name="Tiago I."/>
        </authorList>
    </citation>
    <scope>NUCLEOTIDE SEQUENCE</scope>
    <source>
        <strain evidence="2">KWT182</strain>
    </source>
</reference>
<dbReference type="InterPro" id="IPR007893">
    <property type="entry name" value="Spore_coat_U/FanG"/>
</dbReference>
<name>A0AAU7QBF5_9GAMM</name>
<dbReference type="InterPro" id="IPR053167">
    <property type="entry name" value="Spore_coat_component"/>
</dbReference>
<accession>A0AAU7QBF5</accession>
<feature type="domain" description="Spore coat protein U/FanG" evidence="1">
    <location>
        <begin position="1"/>
        <end position="75"/>
    </location>
</feature>